<evidence type="ECO:0000313" key="3">
    <source>
        <dbReference type="EMBL" id="MDY0871898.1"/>
    </source>
</evidence>
<evidence type="ECO:0000256" key="1">
    <source>
        <dbReference type="ARBA" id="ARBA00022741"/>
    </source>
</evidence>
<dbReference type="RefSeq" id="WP_320500321.1">
    <property type="nucleotide sequence ID" value="NZ_JAXCLX010000001.1"/>
</dbReference>
<comment type="caution">
    <text evidence="3">The sequence shown here is derived from an EMBL/GenBank/DDBJ whole genome shotgun (WGS) entry which is preliminary data.</text>
</comment>
<organism evidence="3 4">
    <name type="scientific">Dongia rigui</name>
    <dbReference type="NCBI Taxonomy" id="940149"/>
    <lineage>
        <taxon>Bacteria</taxon>
        <taxon>Pseudomonadati</taxon>
        <taxon>Pseudomonadota</taxon>
        <taxon>Alphaproteobacteria</taxon>
        <taxon>Rhodospirillales</taxon>
        <taxon>Dongiaceae</taxon>
        <taxon>Dongia</taxon>
    </lineage>
</organism>
<dbReference type="InterPro" id="IPR027417">
    <property type="entry name" value="P-loop_NTPase"/>
</dbReference>
<protein>
    <submittedName>
        <fullName evidence="3">Cell division protein ZapE</fullName>
    </submittedName>
</protein>
<dbReference type="Gene3D" id="3.40.50.300">
    <property type="entry name" value="P-loop containing nucleotide triphosphate hydrolases"/>
    <property type="match status" value="2"/>
</dbReference>
<dbReference type="Pfam" id="PF03969">
    <property type="entry name" value="AFG1_ATPase"/>
    <property type="match status" value="1"/>
</dbReference>
<dbReference type="PANTHER" id="PTHR12169">
    <property type="entry name" value="ATPASE N2B"/>
    <property type="match status" value="1"/>
</dbReference>
<reference evidence="3 4" key="1">
    <citation type="journal article" date="2013" name="Antonie Van Leeuwenhoek">
        <title>Dongia rigui sp. nov., isolated from freshwater of a large wetland in Korea.</title>
        <authorList>
            <person name="Baik K.S."/>
            <person name="Hwang Y.M."/>
            <person name="Choi J.S."/>
            <person name="Kwon J."/>
            <person name="Seong C.N."/>
        </authorList>
    </citation>
    <scope>NUCLEOTIDE SEQUENCE [LARGE SCALE GENOMIC DNA]</scope>
    <source>
        <strain evidence="3 4">04SU4-P</strain>
    </source>
</reference>
<sequence length="399" mass="45311">MHIDRVAISATTDVLVASMSDDGPLPAYRAMQRGGRLHHDPAQELAAEKLQSLYNALKDYRLEGDNGSGLFAWIDRLGLSRHRDEPAPQGLYLYGGVGRGKSMLMDLFFAHVRVEKKRRVHFHAFMLEVHEQLHQWRQEKPKQVDLIPALAEKLADEVSLICFDEFHVTNIADAMILGRLFSALFERGVVMVATSNWAPDDLYKGGLQRDQFLPFIALLKEKLDVLELDGGRDYRLARLKDMSVYHYPLSDLSARQMREAFARLTDNEPPIASHLTVQGRRLDISRQVANAHGRVAWFDFDELCAKPLGAADYLAIATHYDVVLLDGVPSLNADRRNEARRFMTLIDELYEHKVTTIIAAADKPERLYPAGDGAFEFERTVSRLNEMQSVDYLTRPHLT</sequence>
<dbReference type="EMBL" id="JAXCLX010000001">
    <property type="protein sequence ID" value="MDY0871898.1"/>
    <property type="molecule type" value="Genomic_DNA"/>
</dbReference>
<dbReference type="NCBIfam" id="NF040713">
    <property type="entry name" value="ZapE"/>
    <property type="match status" value="1"/>
</dbReference>
<dbReference type="GO" id="GO:0051301">
    <property type="term" value="P:cell division"/>
    <property type="evidence" value="ECO:0007669"/>
    <property type="project" value="UniProtKB-KW"/>
</dbReference>
<accession>A0ABU5DX57</accession>
<evidence type="ECO:0000256" key="2">
    <source>
        <dbReference type="ARBA" id="ARBA00022840"/>
    </source>
</evidence>
<keyword evidence="4" id="KW-1185">Reference proteome</keyword>
<name>A0ABU5DX57_9PROT</name>
<evidence type="ECO:0000313" key="4">
    <source>
        <dbReference type="Proteomes" id="UP001271769"/>
    </source>
</evidence>
<proteinExistence type="predicted"/>
<dbReference type="PANTHER" id="PTHR12169:SF6">
    <property type="entry name" value="AFG1-LIKE ATPASE"/>
    <property type="match status" value="1"/>
</dbReference>
<gene>
    <name evidence="3" type="primary">zapE</name>
    <name evidence="3" type="ORF">SMD31_08185</name>
</gene>
<keyword evidence="3" id="KW-0132">Cell division</keyword>
<dbReference type="Proteomes" id="UP001271769">
    <property type="component" value="Unassembled WGS sequence"/>
</dbReference>
<keyword evidence="3" id="KW-0131">Cell cycle</keyword>
<keyword evidence="2" id="KW-0067">ATP-binding</keyword>
<keyword evidence="1" id="KW-0547">Nucleotide-binding</keyword>
<dbReference type="SUPFAM" id="SSF52540">
    <property type="entry name" value="P-loop containing nucleoside triphosphate hydrolases"/>
    <property type="match status" value="2"/>
</dbReference>
<dbReference type="InterPro" id="IPR005654">
    <property type="entry name" value="ATPase_AFG1-like"/>
</dbReference>